<accession>A0A828NZF1</accession>
<organism evidence="5 6">
    <name type="scientific">Escherichia coli</name>
    <dbReference type="NCBI Taxonomy" id="562"/>
    <lineage>
        <taxon>Bacteria</taxon>
        <taxon>Pseudomonadati</taxon>
        <taxon>Pseudomonadota</taxon>
        <taxon>Gammaproteobacteria</taxon>
        <taxon>Enterobacterales</taxon>
        <taxon>Enterobacteriaceae</taxon>
        <taxon>Escherichia</taxon>
    </lineage>
</organism>
<dbReference type="EMBL" id="AATLZG010000037">
    <property type="protein sequence ID" value="EFM8156691.1"/>
    <property type="molecule type" value="Genomic_DNA"/>
</dbReference>
<dbReference type="AlphaFoldDB" id="A0A828NZF1"/>
<keyword evidence="3" id="KW-1133">Transmembrane helix</keyword>
<comment type="caution">
    <text evidence="5">The sequence shown here is derived from an EMBL/GenBank/DDBJ whole genome shotgun (WGS) entry which is preliminary data.</text>
</comment>
<sequence>MNTLDIRVAFSAADNLTRPATRARESAEALAASLRNTQNNIRELERQSRSFSSARKHLTEVTDKIKRAQRELNGLQRLQQNGRPLTEAQQELINKLTARLERLNEVRTQERNRLQEAGQALRRHGITLSGGDRAIEAAIRRTQQYNEELERQRLALARVSRARDEYTRATGRAEKLRGTGTAMMFAGLGGMYAGSRMVAPVMNEERYGAVIAAQTGEGRAEASGYTRLVRELHHAGIAGDAAQAAEAVGAVRSTLGALGVTGDAEISRITRRMMDMQTVMGVDVPQGIQAAAIMMKNGLARSSDEALDLMVSAMQRMGPEMRGELPEIIHEYSTHFRNLGFSGAEVMSLLADMAGQGKFALDKTGDAVKEFSIRGSDMSKASIEAYESIGLNAAQMSSSIASGGVAARDAMQKTAAGLLSIRDPAERANAAIALFGTPVEDLAIDQIPAFLGALARTSVVLGNTEGAAERMGNTLRDNLTGDVLKLTGSLAGLRADAVSTVTETLRGLVQTATQWTARMRDWVQKNPELVRGLLMVAGVVAGLSAAIGGLLVTVGMVLIPLIKLRLGLSLIRALPAGVSVVSGLFSGLGGVISSLGTAVGMLTGPVGLVVAALLGAGLLIYKYWDQLRAFVLGFIDGVRGALAPLLATVSRFAPLLDLVAGAVSRVFLWFKSLLSPVAATRDTLDKCTTAGARFGSSLVSALTLVFSPMKALIDGLAWVLEKLGVLPGEAARVKQKLDAAGKTPVVWEWDPEQKKMVQKAWNWSPKGAGGTQSVGAFHLPEMPAVLQPSANSGNGGVLERLKGIEGNTRDMVRETKKRTGPGDIIFRNLPPALVVRGQWTEPRLAGSTGVSGVRIAEHQNIKVASPPPLTVPSSGPERGLSSVGFSGEVHVHLHNVVTQDPRTLARMIGEAVKAELSGQSRNGLRSFRDVD</sequence>
<proteinExistence type="predicted"/>
<feature type="transmembrane region" description="Helical" evidence="3">
    <location>
        <begin position="627"/>
        <end position="646"/>
    </location>
</feature>
<dbReference type="Proteomes" id="UP000555763">
    <property type="component" value="Unassembled WGS sequence"/>
</dbReference>
<reference evidence="5 6" key="1">
    <citation type="submission" date="2020-02" db="EMBL/GenBank/DDBJ databases">
        <authorList>
            <consortium name="PulseNet: The National Subtyping Network for Foodborne Disease Surveillance"/>
            <person name="Tarr C.L."/>
            <person name="Trees E."/>
            <person name="Katz L.S."/>
            <person name="Carleton-Romer H.A."/>
            <person name="Stroika S."/>
            <person name="Kucerova Z."/>
            <person name="Roache K.F."/>
            <person name="Sabol A.L."/>
            <person name="Besser J."/>
            <person name="Gerner-Smidt P."/>
        </authorList>
    </citation>
    <scope>NUCLEOTIDE SEQUENCE [LARGE SCALE GENOMIC DNA]</scope>
    <source>
        <strain evidence="5 6">PNUSAE002719</strain>
    </source>
</reference>
<feature type="domain" description="Phage tail tape measure protein" evidence="4">
    <location>
        <begin position="241"/>
        <end position="436"/>
    </location>
</feature>
<evidence type="ECO:0000256" key="1">
    <source>
        <dbReference type="ARBA" id="ARBA00022612"/>
    </source>
</evidence>
<feature type="transmembrane region" description="Helical" evidence="3">
    <location>
        <begin position="598"/>
        <end position="620"/>
    </location>
</feature>
<keyword evidence="3" id="KW-0812">Transmembrane</keyword>
<keyword evidence="3" id="KW-0472">Membrane</keyword>
<keyword evidence="2" id="KW-0175">Coiled coil</keyword>
<evidence type="ECO:0000259" key="4">
    <source>
        <dbReference type="Pfam" id="PF10145"/>
    </source>
</evidence>
<dbReference type="Pfam" id="PF10145">
    <property type="entry name" value="PhageMin_Tail"/>
    <property type="match status" value="1"/>
</dbReference>
<evidence type="ECO:0000313" key="5">
    <source>
        <dbReference type="EMBL" id="EFM8156691.1"/>
    </source>
</evidence>
<dbReference type="PANTHER" id="PTHR37813">
    <property type="entry name" value="FELS-2 PROPHAGE PROTEIN"/>
    <property type="match status" value="1"/>
</dbReference>
<gene>
    <name evidence="5" type="ORF">A5U30_004409</name>
</gene>
<protein>
    <submittedName>
        <fullName evidence="5">Phage tail tape measure protein</fullName>
    </submittedName>
</protein>
<feature type="transmembrane region" description="Helical" evidence="3">
    <location>
        <begin position="533"/>
        <end position="561"/>
    </location>
</feature>
<evidence type="ECO:0000313" key="6">
    <source>
        <dbReference type="Proteomes" id="UP000555763"/>
    </source>
</evidence>
<evidence type="ECO:0000256" key="3">
    <source>
        <dbReference type="SAM" id="Phobius"/>
    </source>
</evidence>
<dbReference type="InterPro" id="IPR010090">
    <property type="entry name" value="Phage_tape_meas"/>
</dbReference>
<feature type="transmembrane region" description="Helical" evidence="3">
    <location>
        <begin position="573"/>
        <end position="592"/>
    </location>
</feature>
<evidence type="ECO:0000256" key="2">
    <source>
        <dbReference type="SAM" id="Coils"/>
    </source>
</evidence>
<name>A0A828NZF1_ECOLX</name>
<feature type="coiled-coil region" evidence="2">
    <location>
        <begin position="20"/>
        <end position="155"/>
    </location>
</feature>
<keyword evidence="1" id="KW-1188">Viral release from host cell</keyword>
<dbReference type="NCBIfam" id="TIGR01760">
    <property type="entry name" value="tape_meas_TP901"/>
    <property type="match status" value="1"/>
</dbReference>
<dbReference type="PANTHER" id="PTHR37813:SF1">
    <property type="entry name" value="FELS-2 PROPHAGE PROTEIN"/>
    <property type="match status" value="1"/>
</dbReference>